<protein>
    <recommendedName>
        <fullName evidence="1">GH18 domain-containing protein</fullName>
    </recommendedName>
</protein>
<dbReference type="Proteomes" id="UP000648535">
    <property type="component" value="Unassembled WGS sequence"/>
</dbReference>
<dbReference type="InterPro" id="IPR029070">
    <property type="entry name" value="Chitinase_insertion_sf"/>
</dbReference>
<dbReference type="SUPFAM" id="SSF51445">
    <property type="entry name" value="(Trans)glycosidases"/>
    <property type="match status" value="1"/>
</dbReference>
<reference evidence="2" key="1">
    <citation type="journal article" date="2014" name="Int. J. Syst. Evol. Microbiol.">
        <title>Complete genome sequence of Corynebacterium casei LMG S-19264T (=DSM 44701T), isolated from a smear-ripened cheese.</title>
        <authorList>
            <consortium name="US DOE Joint Genome Institute (JGI-PGF)"/>
            <person name="Walter F."/>
            <person name="Albersmeier A."/>
            <person name="Kalinowski J."/>
            <person name="Ruckert C."/>
        </authorList>
    </citation>
    <scope>NUCLEOTIDE SEQUENCE</scope>
    <source>
        <strain evidence="2">JCM 1480</strain>
    </source>
</reference>
<dbReference type="Pfam" id="PF00704">
    <property type="entry name" value="Glyco_hydro_18"/>
    <property type="match status" value="1"/>
</dbReference>
<organism evidence="2 3">
    <name type="scientific">Curtobacterium luteum</name>
    <dbReference type="NCBI Taxonomy" id="33881"/>
    <lineage>
        <taxon>Bacteria</taxon>
        <taxon>Bacillati</taxon>
        <taxon>Actinomycetota</taxon>
        <taxon>Actinomycetes</taxon>
        <taxon>Micrococcales</taxon>
        <taxon>Microbacteriaceae</taxon>
        <taxon>Curtobacterium</taxon>
    </lineage>
</organism>
<name>A0A8H9L2K4_9MICO</name>
<dbReference type="AlphaFoldDB" id="A0A8H9L2K4"/>
<dbReference type="Gene3D" id="3.10.50.10">
    <property type="match status" value="1"/>
</dbReference>
<dbReference type="Gene3D" id="3.20.20.80">
    <property type="entry name" value="Glycosidases"/>
    <property type="match status" value="1"/>
</dbReference>
<comment type="caution">
    <text evidence="2">The sequence shown here is derived from an EMBL/GenBank/DDBJ whole genome shotgun (WGS) entry which is preliminary data.</text>
</comment>
<reference evidence="2" key="2">
    <citation type="submission" date="2020-09" db="EMBL/GenBank/DDBJ databases">
        <authorList>
            <person name="Sun Q."/>
            <person name="Ohkuma M."/>
        </authorList>
    </citation>
    <scope>NUCLEOTIDE SEQUENCE</scope>
    <source>
        <strain evidence="2">JCM 1480</strain>
    </source>
</reference>
<gene>
    <name evidence="2" type="ORF">GCM10009769_27200</name>
</gene>
<evidence type="ECO:0000313" key="2">
    <source>
        <dbReference type="EMBL" id="GGL07471.1"/>
    </source>
</evidence>
<dbReference type="EMBL" id="BMOI01000012">
    <property type="protein sequence ID" value="GGL07471.1"/>
    <property type="molecule type" value="Genomic_DNA"/>
</dbReference>
<accession>A0A8H9L2K4</accession>
<evidence type="ECO:0000313" key="3">
    <source>
        <dbReference type="Proteomes" id="UP000648535"/>
    </source>
</evidence>
<dbReference type="InterPro" id="IPR001223">
    <property type="entry name" value="Glyco_hydro18_cat"/>
</dbReference>
<dbReference type="PROSITE" id="PS51910">
    <property type="entry name" value="GH18_2"/>
    <property type="match status" value="1"/>
</dbReference>
<dbReference type="SMART" id="SM00636">
    <property type="entry name" value="Glyco_18"/>
    <property type="match status" value="1"/>
</dbReference>
<evidence type="ECO:0000259" key="1">
    <source>
        <dbReference type="PROSITE" id="PS51910"/>
    </source>
</evidence>
<dbReference type="InterPro" id="IPR011583">
    <property type="entry name" value="Chitinase_II/V-like_cat"/>
</dbReference>
<feature type="domain" description="GH18" evidence="1">
    <location>
        <begin position="43"/>
        <end position="346"/>
    </location>
</feature>
<dbReference type="GO" id="GO:0008061">
    <property type="term" value="F:chitin binding"/>
    <property type="evidence" value="ECO:0007669"/>
    <property type="project" value="InterPro"/>
</dbReference>
<sequence>MRPRPAGYGDRMVRGGVSVVATVLAAALLAGCSADPSAAAGRLAVEAYVEPGTHAGTRVTDAGGRASTIGIDGVTLAEDGASLLDPPEGTAALARTATRAGSTPELLLSNYSSDLGDFSPEIGTALLSSADHRTAVAEELARRARALGMRGVQIDLESLRARDRAGLTAFARTLTDAVHRRLGRGAGVSIAVMASTSAAGFLDTGYDLRRLTRYVDRVVLMTYDEHGPWSGAGTIGSLPWAERVVRAAEAQGVPRGRIDLGIAGYGYVWGGAHDGEQVTPAQAAKLAGEHAKWSARDGEWSARLRDGTRLHWSGARSYRARTALATELRLHGVALWSLNLQALPRD</sequence>
<dbReference type="PROSITE" id="PS51257">
    <property type="entry name" value="PROKAR_LIPOPROTEIN"/>
    <property type="match status" value="1"/>
</dbReference>
<dbReference type="PANTHER" id="PTHR46066">
    <property type="entry name" value="CHITINASE DOMAIN-CONTAINING PROTEIN 1 FAMILY MEMBER"/>
    <property type="match status" value="1"/>
</dbReference>
<proteinExistence type="predicted"/>
<dbReference type="PANTHER" id="PTHR46066:SF2">
    <property type="entry name" value="CHITINASE DOMAIN-CONTAINING PROTEIN 1"/>
    <property type="match status" value="1"/>
</dbReference>
<dbReference type="GO" id="GO:0005975">
    <property type="term" value="P:carbohydrate metabolic process"/>
    <property type="evidence" value="ECO:0007669"/>
    <property type="project" value="InterPro"/>
</dbReference>
<dbReference type="InterPro" id="IPR017853">
    <property type="entry name" value="GH"/>
</dbReference>